<comment type="caution">
    <text evidence="5">The sequence shown here is derived from an EMBL/GenBank/DDBJ whole genome shotgun (WGS) entry which is preliminary data.</text>
</comment>
<protein>
    <recommendedName>
        <fullName evidence="3">Mini-chromosome maintenance complex-binding protein</fullName>
    </recommendedName>
</protein>
<name>A0A3L8DHY0_OOCBI</name>
<dbReference type="EMBL" id="QOIP01000007">
    <property type="protein sequence ID" value="RLU20054.1"/>
    <property type="molecule type" value="Genomic_DNA"/>
</dbReference>
<sequence>MEIRNWTSDYYITNESSCQQILESPDALRELPSLNNVQLREVADKRLARFRGMVQDMYNPEYYFKRYEVRNSRTGESDVRCGMYADAARCSLHEEISLDSDRNENAERQIYVVISEPGLNDWAKGTSTNAQEASPATHNSNIREQNVNDNSEEMDCSEPVAKKAKIGADDDVSMSNAESAAKLNQVIDVIGFVSLDPTLGTVHDSEDEMNDAEVSTHNPPPSLVPRLHAVRINQLGKSEIPNAPEIVSKAQLIRGDLHIILSQLLFGDHLAADYLICHLLSTIFVRRDCLCLGTFPLNITNFPASKRDTFPREFYNFLTLIVKKSHFLEVTLENLNELALIPKKDYECDRLTSGALQLSDNTHLVMDETGLTTGELTVTGKGNYSALSDLLMFQKLTYDFKYYTMEYETDIPVLIFSDVKSFIPCPMQIALNVDAESENLYGQVVEAARQYLKDENRLANIRQYLEALRHTEFVINEDITKVIQEDFVKLRSANISVNNMHAFMVLARLMSLSYGKTALDTECWKKSVQLEMERLSRLPQRG</sequence>
<comment type="similarity">
    <text evidence="2">Belongs to the MCMBP family.</text>
</comment>
<organism evidence="5 6">
    <name type="scientific">Ooceraea biroi</name>
    <name type="common">Clonal raider ant</name>
    <name type="synonym">Cerapachys biroi</name>
    <dbReference type="NCBI Taxonomy" id="2015173"/>
    <lineage>
        <taxon>Eukaryota</taxon>
        <taxon>Metazoa</taxon>
        <taxon>Ecdysozoa</taxon>
        <taxon>Arthropoda</taxon>
        <taxon>Hexapoda</taxon>
        <taxon>Insecta</taxon>
        <taxon>Pterygota</taxon>
        <taxon>Neoptera</taxon>
        <taxon>Endopterygota</taxon>
        <taxon>Hymenoptera</taxon>
        <taxon>Apocrita</taxon>
        <taxon>Aculeata</taxon>
        <taxon>Formicoidea</taxon>
        <taxon>Formicidae</taxon>
        <taxon>Dorylinae</taxon>
        <taxon>Ooceraea</taxon>
    </lineage>
</organism>
<dbReference type="InterPro" id="IPR019140">
    <property type="entry name" value="MCM_complex-bd"/>
</dbReference>
<dbReference type="AlphaFoldDB" id="A0A3L8DHY0"/>
<comment type="subcellular location">
    <subcellularLocation>
        <location evidence="1">Nucleus</location>
    </subcellularLocation>
</comment>
<dbReference type="PANTHER" id="PTHR13489:SF0">
    <property type="entry name" value="MINI-CHROMOSOME MAINTENANCE COMPLEX-BINDING PROTEIN"/>
    <property type="match status" value="1"/>
</dbReference>
<proteinExistence type="inferred from homology"/>
<dbReference type="PANTHER" id="PTHR13489">
    <property type="entry name" value="MINI-CHROMOSOME MAINTENANCE COMPLEX-BINDING PROTEIN"/>
    <property type="match status" value="1"/>
</dbReference>
<accession>A0A3L8DHY0</accession>
<gene>
    <name evidence="5" type="ORF">DMN91_006660</name>
</gene>
<dbReference type="OrthoDB" id="329666at2759"/>
<evidence type="ECO:0000313" key="5">
    <source>
        <dbReference type="EMBL" id="RLU20054.1"/>
    </source>
</evidence>
<evidence type="ECO:0000256" key="1">
    <source>
        <dbReference type="ARBA" id="ARBA00004123"/>
    </source>
</evidence>
<keyword evidence="4" id="KW-0539">Nucleus</keyword>
<evidence type="ECO:0000256" key="2">
    <source>
        <dbReference type="ARBA" id="ARBA00007925"/>
    </source>
</evidence>
<dbReference type="GO" id="GO:0003682">
    <property type="term" value="F:chromatin binding"/>
    <property type="evidence" value="ECO:0007669"/>
    <property type="project" value="TreeGrafter"/>
</dbReference>
<evidence type="ECO:0000256" key="4">
    <source>
        <dbReference type="ARBA" id="ARBA00023242"/>
    </source>
</evidence>
<reference evidence="5 6" key="1">
    <citation type="journal article" date="2018" name="Genome Res.">
        <title>The genomic architecture and molecular evolution of ant odorant receptors.</title>
        <authorList>
            <person name="McKenzie S.K."/>
            <person name="Kronauer D.J.C."/>
        </authorList>
    </citation>
    <scope>NUCLEOTIDE SEQUENCE [LARGE SCALE GENOMIC DNA]</scope>
    <source>
        <strain evidence="5">Clonal line C1</strain>
    </source>
</reference>
<dbReference type="Proteomes" id="UP000279307">
    <property type="component" value="Chromosome 7"/>
</dbReference>
<evidence type="ECO:0000256" key="3">
    <source>
        <dbReference type="ARBA" id="ARBA00015405"/>
    </source>
</evidence>
<dbReference type="Pfam" id="PF09739">
    <property type="entry name" value="MCM_bind"/>
    <property type="match status" value="2"/>
</dbReference>
<evidence type="ECO:0000313" key="6">
    <source>
        <dbReference type="Proteomes" id="UP000279307"/>
    </source>
</evidence>
<dbReference type="GO" id="GO:0005634">
    <property type="term" value="C:nucleus"/>
    <property type="evidence" value="ECO:0007669"/>
    <property type="project" value="UniProtKB-SubCell"/>
</dbReference>
<dbReference type="GO" id="GO:0006261">
    <property type="term" value="P:DNA-templated DNA replication"/>
    <property type="evidence" value="ECO:0007669"/>
    <property type="project" value="TreeGrafter"/>
</dbReference>